<dbReference type="PANTHER" id="PTHR47893">
    <property type="entry name" value="REGULATORY PROTEIN PCHR"/>
    <property type="match status" value="1"/>
</dbReference>
<dbReference type="PANTHER" id="PTHR47893:SF1">
    <property type="entry name" value="REGULATORY PROTEIN PCHR"/>
    <property type="match status" value="1"/>
</dbReference>
<protein>
    <submittedName>
        <fullName evidence="5">AraC-like DNA-binding protein</fullName>
    </submittedName>
</protein>
<evidence type="ECO:0000313" key="5">
    <source>
        <dbReference type="EMBL" id="MDR6224131.1"/>
    </source>
</evidence>
<organism evidence="5 6">
    <name type="scientific">Desmospora profundinema</name>
    <dbReference type="NCBI Taxonomy" id="1571184"/>
    <lineage>
        <taxon>Bacteria</taxon>
        <taxon>Bacillati</taxon>
        <taxon>Bacillota</taxon>
        <taxon>Bacilli</taxon>
        <taxon>Bacillales</taxon>
        <taxon>Thermoactinomycetaceae</taxon>
        <taxon>Desmospora</taxon>
    </lineage>
</organism>
<name>A0ABU1IH75_9BACL</name>
<dbReference type="PRINTS" id="PR00032">
    <property type="entry name" value="HTHARAC"/>
</dbReference>
<dbReference type="Pfam" id="PF12833">
    <property type="entry name" value="HTH_18"/>
    <property type="match status" value="1"/>
</dbReference>
<evidence type="ECO:0000256" key="2">
    <source>
        <dbReference type="ARBA" id="ARBA00023125"/>
    </source>
</evidence>
<reference evidence="5 6" key="1">
    <citation type="submission" date="2023-07" db="EMBL/GenBank/DDBJ databases">
        <title>Genomic Encyclopedia of Type Strains, Phase IV (KMG-IV): sequencing the most valuable type-strain genomes for metagenomic binning, comparative biology and taxonomic classification.</title>
        <authorList>
            <person name="Goeker M."/>
        </authorList>
    </citation>
    <scope>NUCLEOTIDE SEQUENCE [LARGE SCALE GENOMIC DNA]</scope>
    <source>
        <strain evidence="5 6">DSM 45903</strain>
    </source>
</reference>
<sequence>MKWTQTIRILCRLDDPLLALHFCMEGQVEATMDGMKEGLSLLQAGHSHVLYAPQLRGVYRFPAGRRLSFATLMLNPKTFYAFAEPRGFSLPVSHPWDEHQSDSALLSPDTQMILHQIQNHEPGEGWIPFLYLESKCMELLALRLKRLWDKGESGEAPMGAEDLRQVEQACCILNEEMEDPPAVAELARRVCLNEWKLRRGFRQLYGTTVVRCLRDLRMERARRLLEETEHNVTEIACVVGYSHTSHFIASFKKKYGVTPKVYRSYRKERELS</sequence>
<evidence type="ECO:0000256" key="3">
    <source>
        <dbReference type="ARBA" id="ARBA00023163"/>
    </source>
</evidence>
<dbReference type="SUPFAM" id="SSF46689">
    <property type="entry name" value="Homeodomain-like"/>
    <property type="match status" value="2"/>
</dbReference>
<keyword evidence="2" id="KW-0238">DNA-binding</keyword>
<evidence type="ECO:0000256" key="1">
    <source>
        <dbReference type="ARBA" id="ARBA00023015"/>
    </source>
</evidence>
<accession>A0ABU1IH75</accession>
<comment type="caution">
    <text evidence="5">The sequence shown here is derived from an EMBL/GenBank/DDBJ whole genome shotgun (WGS) entry which is preliminary data.</text>
</comment>
<dbReference type="SMART" id="SM00342">
    <property type="entry name" value="HTH_ARAC"/>
    <property type="match status" value="1"/>
</dbReference>
<evidence type="ECO:0000313" key="6">
    <source>
        <dbReference type="Proteomes" id="UP001185012"/>
    </source>
</evidence>
<keyword evidence="6" id="KW-1185">Reference proteome</keyword>
<feature type="domain" description="HTH araC/xylS-type" evidence="4">
    <location>
        <begin position="167"/>
        <end position="265"/>
    </location>
</feature>
<dbReference type="PROSITE" id="PS00041">
    <property type="entry name" value="HTH_ARAC_FAMILY_1"/>
    <property type="match status" value="1"/>
</dbReference>
<dbReference type="Proteomes" id="UP001185012">
    <property type="component" value="Unassembled WGS sequence"/>
</dbReference>
<dbReference type="InterPro" id="IPR018060">
    <property type="entry name" value="HTH_AraC"/>
</dbReference>
<keyword evidence="3" id="KW-0804">Transcription</keyword>
<evidence type="ECO:0000259" key="4">
    <source>
        <dbReference type="PROSITE" id="PS01124"/>
    </source>
</evidence>
<dbReference type="InterPro" id="IPR053142">
    <property type="entry name" value="PchR_regulatory_protein"/>
</dbReference>
<dbReference type="InterPro" id="IPR018062">
    <property type="entry name" value="HTH_AraC-typ_CS"/>
</dbReference>
<dbReference type="EMBL" id="JAVDQG010000001">
    <property type="protein sequence ID" value="MDR6224131.1"/>
    <property type="molecule type" value="Genomic_DNA"/>
</dbReference>
<dbReference type="InterPro" id="IPR020449">
    <property type="entry name" value="Tscrpt_reg_AraC-type_HTH"/>
</dbReference>
<dbReference type="PROSITE" id="PS01124">
    <property type="entry name" value="HTH_ARAC_FAMILY_2"/>
    <property type="match status" value="1"/>
</dbReference>
<dbReference type="RefSeq" id="WP_309860988.1">
    <property type="nucleotide sequence ID" value="NZ_JAVDQG010000001.1"/>
</dbReference>
<dbReference type="Gene3D" id="1.10.10.60">
    <property type="entry name" value="Homeodomain-like"/>
    <property type="match status" value="2"/>
</dbReference>
<gene>
    <name evidence="5" type="ORF">JOE21_000119</name>
</gene>
<dbReference type="InterPro" id="IPR009057">
    <property type="entry name" value="Homeodomain-like_sf"/>
</dbReference>
<keyword evidence="1" id="KW-0805">Transcription regulation</keyword>
<proteinExistence type="predicted"/>